<dbReference type="Ensembl" id="ENSEEET00000053773.1">
    <property type="protein sequence ID" value="ENSEEEP00000056577.1"/>
    <property type="gene ID" value="ENSEEEG00000027875.1"/>
</dbReference>
<organism evidence="1 2">
    <name type="scientific">Electrophorus electricus</name>
    <name type="common">Electric eel</name>
    <name type="synonym">Gymnotus electricus</name>
    <dbReference type="NCBI Taxonomy" id="8005"/>
    <lineage>
        <taxon>Eukaryota</taxon>
        <taxon>Metazoa</taxon>
        <taxon>Chordata</taxon>
        <taxon>Craniata</taxon>
        <taxon>Vertebrata</taxon>
        <taxon>Euteleostomi</taxon>
        <taxon>Actinopterygii</taxon>
        <taxon>Neopterygii</taxon>
        <taxon>Teleostei</taxon>
        <taxon>Ostariophysi</taxon>
        <taxon>Gymnotiformes</taxon>
        <taxon>Gymnotoidei</taxon>
        <taxon>Gymnotidae</taxon>
        <taxon>Electrophorus</taxon>
    </lineage>
</organism>
<reference evidence="1 2" key="1">
    <citation type="submission" date="2020-05" db="EMBL/GenBank/DDBJ databases">
        <title>Electrophorus electricus (electric eel) genome, fEleEle1, primary haplotype.</title>
        <authorList>
            <person name="Myers G."/>
            <person name="Meyer A."/>
            <person name="Fedrigo O."/>
            <person name="Formenti G."/>
            <person name="Rhie A."/>
            <person name="Tracey A."/>
            <person name="Sims Y."/>
            <person name="Jarvis E.D."/>
        </authorList>
    </citation>
    <scope>NUCLEOTIDE SEQUENCE [LARGE SCALE GENOMIC DNA]</scope>
</reference>
<proteinExistence type="predicted"/>
<dbReference type="Proteomes" id="UP000314983">
    <property type="component" value="Chromosome 19"/>
</dbReference>
<protein>
    <submittedName>
        <fullName evidence="1">Uncharacterized protein</fullName>
    </submittedName>
</protein>
<dbReference type="AlphaFoldDB" id="A0AAY5EJR3"/>
<accession>A0AAY5EJR3</accession>
<reference evidence="1" key="2">
    <citation type="submission" date="2025-08" db="UniProtKB">
        <authorList>
            <consortium name="Ensembl"/>
        </authorList>
    </citation>
    <scope>IDENTIFICATION</scope>
</reference>
<name>A0AAY5EJR3_ELEEL</name>
<keyword evidence="2" id="KW-1185">Reference proteome</keyword>
<sequence>VVNIALYISYQFVTAQYFKETKFSINFFKQLLKCPSISLHNVKPCFCNLTSKLLADEACTHNYHRVFYITVQ</sequence>
<evidence type="ECO:0000313" key="2">
    <source>
        <dbReference type="Proteomes" id="UP000314983"/>
    </source>
</evidence>
<evidence type="ECO:0000313" key="1">
    <source>
        <dbReference type="Ensembl" id="ENSEEEP00000056577.1"/>
    </source>
</evidence>
<reference evidence="1" key="3">
    <citation type="submission" date="2025-09" db="UniProtKB">
        <authorList>
            <consortium name="Ensembl"/>
        </authorList>
    </citation>
    <scope>IDENTIFICATION</scope>
</reference>